<organism evidence="1 2">
    <name type="scientific">Falsiroseomonas algicola</name>
    <dbReference type="NCBI Taxonomy" id="2716930"/>
    <lineage>
        <taxon>Bacteria</taxon>
        <taxon>Pseudomonadati</taxon>
        <taxon>Pseudomonadota</taxon>
        <taxon>Alphaproteobacteria</taxon>
        <taxon>Acetobacterales</taxon>
        <taxon>Roseomonadaceae</taxon>
        <taxon>Falsiroseomonas</taxon>
    </lineage>
</organism>
<evidence type="ECO:0000313" key="2">
    <source>
        <dbReference type="Proteomes" id="UP000475385"/>
    </source>
</evidence>
<sequence length="371" mass="42361">MMECNRILVTGDILRPAEATKSGAPASSQKGNIRWLHTLIKRSLSRAVQMPIDMVQWGEGFDTELFYNFNEEEISIEGWGRLYDCKNPTMDSAMLAAAAFQNAFVIGFELPKILKNILSTFNIYWLDFSIHPIRCLDDLFLCCATNHDGIRRSLAELEHSLEPHEANVYALQAMYLRRPWPDVPRADTLLVGQVEYDSSVLLSGAFTNISTYVNQNPIWAKDITAWRDILFKPHPIQNYESGIYNMGIPFRYIHTTTANIYQLLSMPWLRRIVTVSSSVGVEAKLFDKEVVWLKGPFTSLNLPGTHKTSDTYFAVREEILWPPFWAELFSSALPVYRFDHPRPQLAPNAFRLSLNQAWGYPLTQMAASQQG</sequence>
<dbReference type="Proteomes" id="UP000475385">
    <property type="component" value="Unassembled WGS sequence"/>
</dbReference>
<gene>
    <name evidence="1" type="ORF">G3576_30840</name>
</gene>
<reference evidence="1 2" key="1">
    <citation type="submission" date="2020-03" db="EMBL/GenBank/DDBJ databases">
        <title>Roseomonas stagni sp. nov., isolated from pond water in Japan.</title>
        <authorList>
            <person name="Furuhata K."/>
            <person name="Miyamoto H."/>
            <person name="Goto K."/>
        </authorList>
    </citation>
    <scope>NUCLEOTIDE SEQUENCE [LARGE SCALE GENOMIC DNA]</scope>
    <source>
        <strain evidence="1 2">PeD5</strain>
    </source>
</reference>
<comment type="caution">
    <text evidence="1">The sequence shown here is derived from an EMBL/GenBank/DDBJ whole genome shotgun (WGS) entry which is preliminary data.</text>
</comment>
<dbReference type="EMBL" id="JAAIKB010000044">
    <property type="protein sequence ID" value="NGM24410.1"/>
    <property type="molecule type" value="Genomic_DNA"/>
</dbReference>
<name>A0A6M1LVB9_9PROT</name>
<keyword evidence="2" id="KW-1185">Reference proteome</keyword>
<proteinExistence type="predicted"/>
<protein>
    <submittedName>
        <fullName evidence="1">Uncharacterized protein</fullName>
    </submittedName>
</protein>
<accession>A0A6M1LVB9</accession>
<dbReference type="AlphaFoldDB" id="A0A6M1LVB9"/>
<evidence type="ECO:0000313" key="1">
    <source>
        <dbReference type="EMBL" id="NGM24410.1"/>
    </source>
</evidence>
<dbReference type="RefSeq" id="WP_164698316.1">
    <property type="nucleotide sequence ID" value="NZ_JAAIKB010000044.1"/>
</dbReference>